<dbReference type="InterPro" id="IPR057743">
    <property type="entry name" value="Zfn_VAL1-3_N"/>
</dbReference>
<reference evidence="2 3" key="1">
    <citation type="journal article" date="2016" name="G3 (Bethesda)">
        <title>First Draft Assembly and Annotation of the Genome of a California Endemic Oak Quercus lobata Nee (Fagaceae).</title>
        <authorList>
            <person name="Sork V.L."/>
            <person name="Fitz-Gibbon S.T."/>
            <person name="Puiu D."/>
            <person name="Crepeau M."/>
            <person name="Gugger P.F."/>
            <person name="Sherman R."/>
            <person name="Stevens K."/>
            <person name="Langley C.H."/>
            <person name="Pellegrini M."/>
            <person name="Salzberg S.L."/>
        </authorList>
    </citation>
    <scope>NUCLEOTIDE SEQUENCE [LARGE SCALE GENOMIC DNA]</scope>
    <source>
        <strain evidence="2 3">cv. SW786</strain>
    </source>
</reference>
<dbReference type="PANTHER" id="PTHR46245">
    <property type="entry name" value="B3 DOMAIN-CONTAINING PROTEIN OS07G0563300"/>
    <property type="match status" value="1"/>
</dbReference>
<evidence type="ECO:0000259" key="1">
    <source>
        <dbReference type="Pfam" id="PF25813"/>
    </source>
</evidence>
<feature type="domain" description="VAL1-3 N-terminal zinc finger" evidence="1">
    <location>
        <begin position="165"/>
        <end position="213"/>
    </location>
</feature>
<dbReference type="Pfam" id="PF25813">
    <property type="entry name" value="zf_VAL1_N"/>
    <property type="match status" value="1"/>
</dbReference>
<dbReference type="EnsemblPlants" id="QL08p017846:mrna">
    <property type="protein sequence ID" value="QL08p017846:mrna"/>
    <property type="gene ID" value="QL08p017846"/>
</dbReference>
<dbReference type="PANTHER" id="PTHR46245:SF19">
    <property type="entry name" value="TF-B3 DOMAIN-CONTAINING PROTEIN"/>
    <property type="match status" value="1"/>
</dbReference>
<dbReference type="Gramene" id="QL08p017846:mrna">
    <property type="protein sequence ID" value="QL08p017846:mrna"/>
    <property type="gene ID" value="QL08p017846"/>
</dbReference>
<dbReference type="Proteomes" id="UP000594261">
    <property type="component" value="Chromosome 8"/>
</dbReference>
<reference evidence="2" key="2">
    <citation type="submission" date="2021-01" db="UniProtKB">
        <authorList>
            <consortium name="EnsemblPlants"/>
        </authorList>
    </citation>
    <scope>IDENTIFICATION</scope>
</reference>
<evidence type="ECO:0000313" key="2">
    <source>
        <dbReference type="EnsemblPlants" id="QL08p017846:mrna"/>
    </source>
</evidence>
<name>A0A7N2R8V2_QUELO</name>
<sequence length="242" mass="26947">MSFLCAMAAPASPPSASSSSSPLLCFHCRQETSEFKKGWKLRAGGYAGLCIRCGHSKSIKLKQQRNSLQDWEVITHQRRSQNGGARGEKKSFRYEQIMHFVKRQLGEESKNTRWIGGEDVGALAFCRANGHSMARTLAKVANDMKVELCEVITSSAYEEGKFCDIFHLDADGWRDCATCGKMVHCGCIMSFHVYTVLDFGGVCCIKCFKNSNVVRINYVALIISYSLNTFYGGGRSVEMETE</sequence>
<dbReference type="AlphaFoldDB" id="A0A7N2R8V2"/>
<keyword evidence="3" id="KW-1185">Reference proteome</keyword>
<evidence type="ECO:0000313" key="3">
    <source>
        <dbReference type="Proteomes" id="UP000594261"/>
    </source>
</evidence>
<dbReference type="EMBL" id="LRBV02000008">
    <property type="status" value="NOT_ANNOTATED_CDS"/>
    <property type="molecule type" value="Genomic_DNA"/>
</dbReference>
<organism evidence="2 3">
    <name type="scientific">Quercus lobata</name>
    <name type="common">Valley oak</name>
    <dbReference type="NCBI Taxonomy" id="97700"/>
    <lineage>
        <taxon>Eukaryota</taxon>
        <taxon>Viridiplantae</taxon>
        <taxon>Streptophyta</taxon>
        <taxon>Embryophyta</taxon>
        <taxon>Tracheophyta</taxon>
        <taxon>Spermatophyta</taxon>
        <taxon>Magnoliopsida</taxon>
        <taxon>eudicotyledons</taxon>
        <taxon>Gunneridae</taxon>
        <taxon>Pentapetalae</taxon>
        <taxon>rosids</taxon>
        <taxon>fabids</taxon>
        <taxon>Fagales</taxon>
        <taxon>Fagaceae</taxon>
        <taxon>Quercus</taxon>
    </lineage>
</organism>
<protein>
    <recommendedName>
        <fullName evidence="1">VAL1-3 N-terminal zinc finger domain-containing protein</fullName>
    </recommendedName>
</protein>
<dbReference type="InParanoid" id="A0A7N2R8V2"/>
<accession>A0A7N2R8V2</accession>
<proteinExistence type="predicted"/>